<dbReference type="InterPro" id="IPR023398">
    <property type="entry name" value="TIF_eIF4e-like"/>
</dbReference>
<keyword evidence="4" id="KW-1185">Reference proteome</keyword>
<dbReference type="PhylomeDB" id="T1J5Y1"/>
<dbReference type="PANTHER" id="PTHR31977">
    <property type="entry name" value="UPF0696 PROTEIN C11ORF68"/>
    <property type="match status" value="1"/>
</dbReference>
<dbReference type="PANTHER" id="PTHR31977:SF1">
    <property type="entry name" value="UPF0696 PROTEIN C11ORF68"/>
    <property type="match status" value="1"/>
</dbReference>
<proteinExistence type="inferred from homology"/>
<dbReference type="Pfam" id="PF08939">
    <property type="entry name" value="Bles03"/>
    <property type="match status" value="1"/>
</dbReference>
<dbReference type="HOGENOM" id="CLU_051869_1_0_1"/>
<evidence type="ECO:0000256" key="2">
    <source>
        <dbReference type="SAM" id="MobiDB-lite"/>
    </source>
</evidence>
<dbReference type="Gene3D" id="3.30.760.10">
    <property type="entry name" value="RNA Cap, Translation Initiation Factor Eif4e"/>
    <property type="match status" value="1"/>
</dbReference>
<comment type="similarity">
    <text evidence="1">Belongs to the UPF0696 family.</text>
</comment>
<dbReference type="SUPFAM" id="SSF55418">
    <property type="entry name" value="eIF4e-like"/>
    <property type="match status" value="1"/>
</dbReference>
<dbReference type="InterPro" id="IPR015034">
    <property type="entry name" value="Bles03"/>
</dbReference>
<dbReference type="AlphaFoldDB" id="T1J5Y1"/>
<dbReference type="STRING" id="126957.T1J5Y1"/>
<evidence type="ECO:0000256" key="1">
    <source>
        <dbReference type="ARBA" id="ARBA00010568"/>
    </source>
</evidence>
<dbReference type="EnsemblMetazoa" id="SMAR009041-RA">
    <property type="protein sequence ID" value="SMAR009041-PA"/>
    <property type="gene ID" value="SMAR009041"/>
</dbReference>
<name>T1J5Y1_STRMM</name>
<accession>T1J5Y1</accession>
<organism evidence="3 4">
    <name type="scientific">Strigamia maritima</name>
    <name type="common">European centipede</name>
    <name type="synonym">Geophilus maritimus</name>
    <dbReference type="NCBI Taxonomy" id="126957"/>
    <lineage>
        <taxon>Eukaryota</taxon>
        <taxon>Metazoa</taxon>
        <taxon>Ecdysozoa</taxon>
        <taxon>Arthropoda</taxon>
        <taxon>Myriapoda</taxon>
        <taxon>Chilopoda</taxon>
        <taxon>Pleurostigmophora</taxon>
        <taxon>Geophilomorpha</taxon>
        <taxon>Linotaeniidae</taxon>
        <taxon>Strigamia</taxon>
    </lineage>
</organism>
<reference evidence="4" key="1">
    <citation type="submission" date="2011-05" db="EMBL/GenBank/DDBJ databases">
        <authorList>
            <person name="Richards S.R."/>
            <person name="Qu J."/>
            <person name="Jiang H."/>
            <person name="Jhangiani S.N."/>
            <person name="Agravi P."/>
            <person name="Goodspeed R."/>
            <person name="Gross S."/>
            <person name="Mandapat C."/>
            <person name="Jackson L."/>
            <person name="Mathew T."/>
            <person name="Pu L."/>
            <person name="Thornton R."/>
            <person name="Saada N."/>
            <person name="Wilczek-Boney K.B."/>
            <person name="Lee S."/>
            <person name="Kovar C."/>
            <person name="Wu Y."/>
            <person name="Scherer S.E."/>
            <person name="Worley K.C."/>
            <person name="Muzny D.M."/>
            <person name="Gibbs R."/>
        </authorList>
    </citation>
    <scope>NUCLEOTIDE SEQUENCE</scope>
    <source>
        <strain evidence="4">Brora</strain>
    </source>
</reference>
<dbReference type="eggNOG" id="ENOG502QRQJ">
    <property type="taxonomic scope" value="Eukaryota"/>
</dbReference>
<feature type="region of interest" description="Disordered" evidence="2">
    <location>
        <begin position="1"/>
        <end position="25"/>
    </location>
</feature>
<reference evidence="3" key="2">
    <citation type="submission" date="2015-02" db="UniProtKB">
        <authorList>
            <consortium name="EnsemblMetazoa"/>
        </authorList>
    </citation>
    <scope>IDENTIFICATION</scope>
</reference>
<evidence type="ECO:0000313" key="3">
    <source>
        <dbReference type="EnsemblMetazoa" id="SMAR009041-PA"/>
    </source>
</evidence>
<dbReference type="OMA" id="IMSHDET"/>
<sequence length="259" mass="29831">MTTSAPRRTFRTEHGLQNEPKSPTKIPKTAEELAAESMAANMDEIVYYDAKESIETLDEWLESFKPSEILREDGVGWIVAMGKTDNCEDSRDVINLQKAWKDLVESKAPITYDNIKTLAIKYNVTTGKWLFHVPTGSKVDFLWRIIATNVVKNNLDGFSFSAKVSPYNPEESNHVISVYNHNYTNDQEVFSLEKAIRLAGVKRTLHYKPDVFTYCGIYRRNKWELRPTIYKSDYNLKNKQSEIMSHDETLVCTNELSKD</sequence>
<evidence type="ECO:0000313" key="4">
    <source>
        <dbReference type="Proteomes" id="UP000014500"/>
    </source>
</evidence>
<dbReference type="EMBL" id="JH431869">
    <property type="status" value="NOT_ANNOTATED_CDS"/>
    <property type="molecule type" value="Genomic_DNA"/>
</dbReference>
<dbReference type="Proteomes" id="UP000014500">
    <property type="component" value="Unassembled WGS sequence"/>
</dbReference>
<protein>
    <submittedName>
        <fullName evidence="3">Uncharacterized protein</fullName>
    </submittedName>
</protein>